<protein>
    <submittedName>
        <fullName evidence="1">Uncharacterized protein</fullName>
    </submittedName>
</protein>
<organism evidence="1 2">
    <name type="scientific">Pleurodeles waltl</name>
    <name type="common">Iberian ribbed newt</name>
    <dbReference type="NCBI Taxonomy" id="8319"/>
    <lineage>
        <taxon>Eukaryota</taxon>
        <taxon>Metazoa</taxon>
        <taxon>Chordata</taxon>
        <taxon>Craniata</taxon>
        <taxon>Vertebrata</taxon>
        <taxon>Euteleostomi</taxon>
        <taxon>Amphibia</taxon>
        <taxon>Batrachia</taxon>
        <taxon>Caudata</taxon>
        <taxon>Salamandroidea</taxon>
        <taxon>Salamandridae</taxon>
        <taxon>Pleurodelinae</taxon>
        <taxon>Pleurodeles</taxon>
    </lineage>
</organism>
<accession>A0AAV7TDD9</accession>
<proteinExistence type="predicted"/>
<name>A0AAV7TDD9_PLEWA</name>
<comment type="caution">
    <text evidence="1">The sequence shown here is derived from an EMBL/GenBank/DDBJ whole genome shotgun (WGS) entry which is preliminary data.</text>
</comment>
<dbReference type="EMBL" id="JANPWB010000007">
    <property type="protein sequence ID" value="KAJ1173867.1"/>
    <property type="molecule type" value="Genomic_DNA"/>
</dbReference>
<dbReference type="Proteomes" id="UP001066276">
    <property type="component" value="Chromosome 4_1"/>
</dbReference>
<keyword evidence="2" id="KW-1185">Reference proteome</keyword>
<gene>
    <name evidence="1" type="ORF">NDU88_005692</name>
</gene>
<evidence type="ECO:0000313" key="2">
    <source>
        <dbReference type="Proteomes" id="UP001066276"/>
    </source>
</evidence>
<reference evidence="1" key="1">
    <citation type="journal article" date="2022" name="bioRxiv">
        <title>Sequencing and chromosome-scale assembly of the giantPleurodeles waltlgenome.</title>
        <authorList>
            <person name="Brown T."/>
            <person name="Elewa A."/>
            <person name="Iarovenko S."/>
            <person name="Subramanian E."/>
            <person name="Araus A.J."/>
            <person name="Petzold A."/>
            <person name="Susuki M."/>
            <person name="Suzuki K.-i.T."/>
            <person name="Hayashi T."/>
            <person name="Toyoda A."/>
            <person name="Oliveira C."/>
            <person name="Osipova E."/>
            <person name="Leigh N.D."/>
            <person name="Simon A."/>
            <person name="Yun M.H."/>
        </authorList>
    </citation>
    <scope>NUCLEOTIDE SEQUENCE</scope>
    <source>
        <strain evidence="1">20211129_DDA</strain>
        <tissue evidence="1">Liver</tissue>
    </source>
</reference>
<evidence type="ECO:0000313" key="1">
    <source>
        <dbReference type="EMBL" id="KAJ1173867.1"/>
    </source>
</evidence>
<sequence>MIFFHICYVHCHALPSSRGLTFGFERAGMSTHEDQVGWEVQCINMNELACVEEEPDCTASRPEEACQTVQNINLNRHM</sequence>
<dbReference type="AlphaFoldDB" id="A0AAV7TDD9"/>